<dbReference type="InterPro" id="IPR050071">
    <property type="entry name" value="Dehydroquinate_synthase"/>
</dbReference>
<accession>A0A415E6A4</accession>
<evidence type="ECO:0000256" key="13">
    <source>
        <dbReference type="ARBA" id="ARBA00022833"/>
    </source>
</evidence>
<dbReference type="OrthoDB" id="9806583at2"/>
<evidence type="ECO:0000256" key="4">
    <source>
        <dbReference type="ARBA" id="ARBA00004496"/>
    </source>
</evidence>
<dbReference type="GO" id="GO:0000166">
    <property type="term" value="F:nucleotide binding"/>
    <property type="evidence" value="ECO:0007669"/>
    <property type="project" value="UniProtKB-KW"/>
</dbReference>
<feature type="binding site" evidence="18">
    <location>
        <begin position="111"/>
        <end position="112"/>
    </location>
    <ligand>
        <name>NAD(+)</name>
        <dbReference type="ChEBI" id="CHEBI:57540"/>
    </ligand>
</feature>
<keyword evidence="14 18" id="KW-0520">NAD</keyword>
<feature type="binding site" evidence="18">
    <location>
        <position position="166"/>
    </location>
    <ligand>
        <name>Zn(2+)</name>
        <dbReference type="ChEBI" id="CHEBI:29105"/>
    </ligand>
</feature>
<evidence type="ECO:0000256" key="10">
    <source>
        <dbReference type="ARBA" id="ARBA00022605"/>
    </source>
</evidence>
<dbReference type="InterPro" id="IPR030960">
    <property type="entry name" value="DHQS/DOIS_N"/>
</dbReference>
<evidence type="ECO:0000256" key="5">
    <source>
        <dbReference type="ARBA" id="ARBA00004661"/>
    </source>
</evidence>
<evidence type="ECO:0000259" key="19">
    <source>
        <dbReference type="Pfam" id="PF01761"/>
    </source>
</evidence>
<dbReference type="PANTHER" id="PTHR43622:SF7">
    <property type="entry name" value="3-DEHYDROQUINATE SYNTHASE, CHLOROPLASTIC"/>
    <property type="match status" value="1"/>
</dbReference>
<dbReference type="Pfam" id="PF01761">
    <property type="entry name" value="DHQ_synthase"/>
    <property type="match status" value="1"/>
</dbReference>
<keyword evidence="12 18" id="KW-0547">Nucleotide-binding</keyword>
<comment type="cofactor">
    <cofactor evidence="18">
        <name>Co(2+)</name>
        <dbReference type="ChEBI" id="CHEBI:48828"/>
    </cofactor>
    <cofactor evidence="18">
        <name>Zn(2+)</name>
        <dbReference type="ChEBI" id="CHEBI:29105"/>
    </cofactor>
    <text evidence="18">Binds 1 divalent metal cation per subunit. Can use either Co(2+) or Zn(2+).</text>
</comment>
<dbReference type="CDD" id="cd08195">
    <property type="entry name" value="DHQS"/>
    <property type="match status" value="1"/>
</dbReference>
<evidence type="ECO:0000256" key="11">
    <source>
        <dbReference type="ARBA" id="ARBA00022723"/>
    </source>
</evidence>
<comment type="cofactor">
    <cofactor evidence="3">
        <name>Zn(2+)</name>
        <dbReference type="ChEBI" id="CHEBI:29105"/>
    </cofactor>
</comment>
<dbReference type="InterPro" id="IPR056179">
    <property type="entry name" value="DHQS_C"/>
</dbReference>
<evidence type="ECO:0000259" key="20">
    <source>
        <dbReference type="Pfam" id="PF24621"/>
    </source>
</evidence>
<evidence type="ECO:0000256" key="2">
    <source>
        <dbReference type="ARBA" id="ARBA00001911"/>
    </source>
</evidence>
<dbReference type="GO" id="GO:0008652">
    <property type="term" value="P:amino acid biosynthetic process"/>
    <property type="evidence" value="ECO:0007669"/>
    <property type="project" value="UniProtKB-KW"/>
</dbReference>
<dbReference type="NCBIfam" id="TIGR01357">
    <property type="entry name" value="aroB"/>
    <property type="match status" value="1"/>
</dbReference>
<dbReference type="FunFam" id="3.40.50.1970:FF:000007">
    <property type="entry name" value="Pentafunctional AROM polypeptide"/>
    <property type="match status" value="1"/>
</dbReference>
<evidence type="ECO:0000256" key="8">
    <source>
        <dbReference type="ARBA" id="ARBA00017684"/>
    </source>
</evidence>
<name>A0A415E6A4_9FIRM</name>
<feature type="binding site" evidence="18">
    <location>
        <position position="240"/>
    </location>
    <ligand>
        <name>Zn(2+)</name>
        <dbReference type="ChEBI" id="CHEBI:29105"/>
    </ligand>
</feature>
<organism evidence="21 22">
    <name type="scientific">Emergencia timonensis</name>
    <dbReference type="NCBI Taxonomy" id="1776384"/>
    <lineage>
        <taxon>Bacteria</taxon>
        <taxon>Bacillati</taxon>
        <taxon>Bacillota</taxon>
        <taxon>Clostridia</taxon>
        <taxon>Peptostreptococcales</taxon>
        <taxon>Anaerovoracaceae</taxon>
        <taxon>Emergencia</taxon>
    </lineage>
</organism>
<dbReference type="SUPFAM" id="SSF56796">
    <property type="entry name" value="Dehydroquinate synthase-like"/>
    <property type="match status" value="1"/>
</dbReference>
<dbReference type="STRING" id="1776384.GCA_900086585_02606"/>
<feature type="binding site" evidence="18">
    <location>
        <position position="133"/>
    </location>
    <ligand>
        <name>NAD(+)</name>
        <dbReference type="ChEBI" id="CHEBI:57540"/>
    </ligand>
</feature>
<feature type="binding site" evidence="18">
    <location>
        <begin position="87"/>
        <end position="91"/>
    </location>
    <ligand>
        <name>NAD(+)</name>
        <dbReference type="ChEBI" id="CHEBI:57540"/>
    </ligand>
</feature>
<evidence type="ECO:0000256" key="14">
    <source>
        <dbReference type="ARBA" id="ARBA00023027"/>
    </source>
</evidence>
<sequence>MRLEQLGSEARKIIKGDSLVVVTDKNVEKLYLDRCMESLRNAGFEVKSYVVPPGEESKSGQTYLELLNFLAEIPLTRSDALVALGGGVVGDLTGFAAATYLRGIKVIQVPTTLLAAVDSSVGGKTAINLPAGKNLAGAFHQPALVCQDARLLDSLPEDVWQDGMAEVIKYGCIADAALFELLQDREAAENRMEGIIQRCVAIKKKFVEEDELDTGVRQLLNFGHTIGHAIEKATDFAVSHGRAVAKGMAMMSDLSAEQGWCSRETAEQITSLLRMYDFDLTVAQPGKILYDICMADKKRKGNYIDIVVPEGIGKCRLQRLTTEELGELLCER</sequence>
<dbReference type="AlphaFoldDB" id="A0A415E6A4"/>
<dbReference type="InterPro" id="IPR016037">
    <property type="entry name" value="DHQ_synth_AroB"/>
</dbReference>
<dbReference type="EMBL" id="QRMS01000001">
    <property type="protein sequence ID" value="RHJ89303.1"/>
    <property type="molecule type" value="Genomic_DNA"/>
</dbReference>
<feature type="domain" description="3-dehydroquinate synthase C-terminal" evidence="20">
    <location>
        <begin position="163"/>
        <end position="298"/>
    </location>
</feature>
<comment type="catalytic activity">
    <reaction evidence="1 18">
        <text>7-phospho-2-dehydro-3-deoxy-D-arabino-heptonate = 3-dehydroquinate + phosphate</text>
        <dbReference type="Rhea" id="RHEA:21968"/>
        <dbReference type="ChEBI" id="CHEBI:32364"/>
        <dbReference type="ChEBI" id="CHEBI:43474"/>
        <dbReference type="ChEBI" id="CHEBI:58394"/>
        <dbReference type="EC" id="4.2.3.4"/>
    </reaction>
</comment>
<dbReference type="Pfam" id="PF24621">
    <property type="entry name" value="DHQS_C"/>
    <property type="match status" value="1"/>
</dbReference>
<keyword evidence="16 18" id="KW-0456">Lyase</keyword>
<dbReference type="EC" id="4.2.3.4" evidence="7 18"/>
<evidence type="ECO:0000256" key="12">
    <source>
        <dbReference type="ARBA" id="ARBA00022741"/>
    </source>
</evidence>
<dbReference type="Proteomes" id="UP000284841">
    <property type="component" value="Unassembled WGS sequence"/>
</dbReference>
<evidence type="ECO:0000256" key="16">
    <source>
        <dbReference type="ARBA" id="ARBA00023239"/>
    </source>
</evidence>
<keyword evidence="11 18" id="KW-0479">Metal-binding</keyword>
<dbReference type="GO" id="GO:0009073">
    <property type="term" value="P:aromatic amino acid family biosynthetic process"/>
    <property type="evidence" value="ECO:0007669"/>
    <property type="project" value="UniProtKB-KW"/>
</dbReference>
<feature type="domain" description="3-dehydroquinate synthase N-terminal" evidence="19">
    <location>
        <begin position="49"/>
        <end position="160"/>
    </location>
</feature>
<keyword evidence="17 18" id="KW-0170">Cobalt</keyword>
<evidence type="ECO:0000256" key="1">
    <source>
        <dbReference type="ARBA" id="ARBA00001393"/>
    </source>
</evidence>
<dbReference type="UniPathway" id="UPA00053">
    <property type="reaction ID" value="UER00085"/>
</dbReference>
<comment type="subcellular location">
    <subcellularLocation>
        <location evidence="4 18">Cytoplasm</location>
    </subcellularLocation>
</comment>
<evidence type="ECO:0000256" key="15">
    <source>
        <dbReference type="ARBA" id="ARBA00023141"/>
    </source>
</evidence>
<dbReference type="HAMAP" id="MF_00110">
    <property type="entry name" value="DHQ_synthase"/>
    <property type="match status" value="1"/>
</dbReference>
<comment type="caution">
    <text evidence="18">Lacks conserved residue(s) required for the propagation of feature annotation.</text>
</comment>
<dbReference type="InterPro" id="IPR030963">
    <property type="entry name" value="DHQ_synth_fam"/>
</dbReference>
<evidence type="ECO:0000256" key="17">
    <source>
        <dbReference type="ARBA" id="ARBA00023285"/>
    </source>
</evidence>
<evidence type="ECO:0000256" key="3">
    <source>
        <dbReference type="ARBA" id="ARBA00001947"/>
    </source>
</evidence>
<keyword evidence="9 18" id="KW-0963">Cytoplasm</keyword>
<comment type="caution">
    <text evidence="21">The sequence shown here is derived from an EMBL/GenBank/DDBJ whole genome shotgun (WGS) entry which is preliminary data.</text>
</comment>
<dbReference type="GO" id="GO:0003856">
    <property type="term" value="F:3-dehydroquinate synthase activity"/>
    <property type="evidence" value="ECO:0007669"/>
    <property type="project" value="UniProtKB-UniRule"/>
</dbReference>
<evidence type="ECO:0000313" key="21">
    <source>
        <dbReference type="EMBL" id="RHJ89303.1"/>
    </source>
</evidence>
<evidence type="ECO:0000256" key="6">
    <source>
        <dbReference type="ARBA" id="ARBA00005412"/>
    </source>
</evidence>
<comment type="cofactor">
    <cofactor evidence="2 18">
        <name>NAD(+)</name>
        <dbReference type="ChEBI" id="CHEBI:57540"/>
    </cofactor>
</comment>
<dbReference type="GO" id="GO:0005737">
    <property type="term" value="C:cytoplasm"/>
    <property type="evidence" value="ECO:0007669"/>
    <property type="project" value="UniProtKB-SubCell"/>
</dbReference>
<dbReference type="PANTHER" id="PTHR43622">
    <property type="entry name" value="3-DEHYDROQUINATE SYNTHASE"/>
    <property type="match status" value="1"/>
</dbReference>
<keyword evidence="22" id="KW-1185">Reference proteome</keyword>
<dbReference type="Gene3D" id="3.40.50.1970">
    <property type="match status" value="1"/>
</dbReference>
<evidence type="ECO:0000256" key="18">
    <source>
        <dbReference type="HAMAP-Rule" id="MF_00110"/>
    </source>
</evidence>
<evidence type="ECO:0000256" key="9">
    <source>
        <dbReference type="ARBA" id="ARBA00022490"/>
    </source>
</evidence>
<reference evidence="21 22" key="1">
    <citation type="submission" date="2018-08" db="EMBL/GenBank/DDBJ databases">
        <title>A genome reference for cultivated species of the human gut microbiota.</title>
        <authorList>
            <person name="Zou Y."/>
            <person name="Xue W."/>
            <person name="Luo G."/>
        </authorList>
    </citation>
    <scope>NUCLEOTIDE SEQUENCE [LARGE SCALE GENOMIC DNA]</scope>
    <source>
        <strain evidence="21 22">AM07-24</strain>
    </source>
</reference>
<gene>
    <name evidence="18 21" type="primary">aroB</name>
    <name evidence="21" type="ORF">DW099_01635</name>
</gene>
<comment type="function">
    <text evidence="18">Catalyzes the conversion of 3-deoxy-D-arabino-heptulosonate 7-phosphate (DAHP) to dehydroquinate (DHQ).</text>
</comment>
<keyword evidence="10 18" id="KW-0028">Amino-acid biosynthesis</keyword>
<comment type="pathway">
    <text evidence="5 18">Metabolic intermediate biosynthesis; chorismate biosynthesis; chorismate from D-erythrose 4-phosphate and phosphoenolpyruvate: step 2/7.</text>
</comment>
<dbReference type="Gene3D" id="1.20.1090.10">
    <property type="entry name" value="Dehydroquinate synthase-like - alpha domain"/>
    <property type="match status" value="1"/>
</dbReference>
<dbReference type="GO" id="GO:0009423">
    <property type="term" value="P:chorismate biosynthetic process"/>
    <property type="evidence" value="ECO:0007669"/>
    <property type="project" value="UniProtKB-UniRule"/>
</dbReference>
<feature type="binding site" evidence="18">
    <location>
        <position position="224"/>
    </location>
    <ligand>
        <name>Zn(2+)</name>
        <dbReference type="ChEBI" id="CHEBI:29105"/>
    </ligand>
</feature>
<dbReference type="PIRSF" id="PIRSF001455">
    <property type="entry name" value="DHQ_synth"/>
    <property type="match status" value="1"/>
</dbReference>
<keyword evidence="13 18" id="KW-0862">Zinc</keyword>
<proteinExistence type="inferred from homology"/>
<dbReference type="GO" id="GO:0046872">
    <property type="term" value="F:metal ion binding"/>
    <property type="evidence" value="ECO:0007669"/>
    <property type="project" value="UniProtKB-KW"/>
</dbReference>
<comment type="similarity">
    <text evidence="6 18">Belongs to the sugar phosphate cyclases superfamily. Dehydroquinate synthase family.</text>
</comment>
<evidence type="ECO:0000313" key="22">
    <source>
        <dbReference type="Proteomes" id="UP000284841"/>
    </source>
</evidence>
<feature type="binding site" evidence="18">
    <location>
        <position position="124"/>
    </location>
    <ligand>
        <name>NAD(+)</name>
        <dbReference type="ChEBI" id="CHEBI:57540"/>
    </ligand>
</feature>
<keyword evidence="15 18" id="KW-0057">Aromatic amino acid biosynthesis</keyword>
<dbReference type="RefSeq" id="WP_118333400.1">
    <property type="nucleotide sequence ID" value="NZ_AP025567.1"/>
</dbReference>
<evidence type="ECO:0000256" key="7">
    <source>
        <dbReference type="ARBA" id="ARBA00013031"/>
    </source>
</evidence>
<protein>
    <recommendedName>
        <fullName evidence="8 18">3-dehydroquinate synthase</fullName>
        <shortName evidence="18">DHQS</shortName>
        <ecNumber evidence="7 18">4.2.3.4</ecNumber>
    </recommendedName>
</protein>